<comment type="caution">
    <text evidence="1">The sequence shown here is derived from an EMBL/GenBank/DDBJ whole genome shotgun (WGS) entry which is preliminary data.</text>
</comment>
<protein>
    <submittedName>
        <fullName evidence="1">Uncharacterized protein</fullName>
    </submittedName>
</protein>
<organism evidence="1 2">
    <name type="scientific">Desmophyllum pertusum</name>
    <dbReference type="NCBI Taxonomy" id="174260"/>
    <lineage>
        <taxon>Eukaryota</taxon>
        <taxon>Metazoa</taxon>
        <taxon>Cnidaria</taxon>
        <taxon>Anthozoa</taxon>
        <taxon>Hexacorallia</taxon>
        <taxon>Scleractinia</taxon>
        <taxon>Caryophylliina</taxon>
        <taxon>Caryophylliidae</taxon>
        <taxon>Desmophyllum</taxon>
    </lineage>
</organism>
<dbReference type="AlphaFoldDB" id="A0A9X0A4J4"/>
<dbReference type="OrthoDB" id="10467597at2759"/>
<keyword evidence="2" id="KW-1185">Reference proteome</keyword>
<proteinExistence type="predicted"/>
<name>A0A9X0A4J4_9CNID</name>
<evidence type="ECO:0000313" key="2">
    <source>
        <dbReference type="Proteomes" id="UP001163046"/>
    </source>
</evidence>
<dbReference type="Proteomes" id="UP001163046">
    <property type="component" value="Unassembled WGS sequence"/>
</dbReference>
<evidence type="ECO:0000313" key="1">
    <source>
        <dbReference type="EMBL" id="KAJ7392659.1"/>
    </source>
</evidence>
<reference evidence="1" key="1">
    <citation type="submission" date="2023-01" db="EMBL/GenBank/DDBJ databases">
        <title>Genome assembly of the deep-sea coral Lophelia pertusa.</title>
        <authorList>
            <person name="Herrera S."/>
            <person name="Cordes E."/>
        </authorList>
    </citation>
    <scope>NUCLEOTIDE SEQUENCE</scope>
    <source>
        <strain evidence="1">USNM1676648</strain>
        <tissue evidence="1">Polyp</tissue>
    </source>
</reference>
<dbReference type="EMBL" id="MU825400">
    <property type="protein sequence ID" value="KAJ7392659.1"/>
    <property type="molecule type" value="Genomic_DNA"/>
</dbReference>
<accession>A0A9X0A4J4</accession>
<sequence>MIGVFVTPRSQEMRCKVWVANKEVKKKLKEIPIPFQDLKNIVKELRFEDEQTRERCRGWLVLQSKKFLQVNIIFPSSDIDCRMTIRALTDDVIVNNNGVHEKEATILIITTSI</sequence>
<gene>
    <name evidence="1" type="ORF">OS493_010310</name>
</gene>